<dbReference type="InterPro" id="IPR005033">
    <property type="entry name" value="YEATS"/>
</dbReference>
<feature type="region of interest" description="Disordered" evidence="4">
    <location>
        <begin position="1040"/>
        <end position="1059"/>
    </location>
</feature>
<dbReference type="RefSeq" id="XP_053077130.1">
    <property type="nucleotide sequence ID" value="XM_053221155.1"/>
</dbReference>
<reference evidence="7" key="1">
    <citation type="submission" date="2025-08" db="UniProtKB">
        <authorList>
            <consortium name="RefSeq"/>
        </authorList>
    </citation>
    <scope>IDENTIFICATION</scope>
    <source>
        <tissue evidence="7">Blood</tissue>
    </source>
</reference>
<feature type="region of interest" description="Disordered" evidence="4">
    <location>
        <begin position="794"/>
        <end position="831"/>
    </location>
</feature>
<dbReference type="GeneID" id="106967351"/>
<feature type="compositionally biased region" description="Gly residues" evidence="4">
    <location>
        <begin position="798"/>
        <end position="822"/>
    </location>
</feature>
<dbReference type="InterPro" id="IPR038704">
    <property type="entry name" value="YEAST_sf"/>
</dbReference>
<dbReference type="Gene3D" id="2.60.40.1970">
    <property type="entry name" value="YEATS domain"/>
    <property type="match status" value="1"/>
</dbReference>
<dbReference type="Pfam" id="PF22951">
    <property type="entry name" value="3HBD"/>
    <property type="match status" value="1"/>
</dbReference>
<dbReference type="InterPro" id="IPR055129">
    <property type="entry name" value="YEATS_dom"/>
</dbReference>
<protein>
    <submittedName>
        <fullName evidence="7">YEATS domain-containing protein 2 isoform X2</fullName>
    </submittedName>
</protein>
<comment type="subcellular location">
    <subcellularLocation>
        <location evidence="2">Nucleus</location>
    </subcellularLocation>
</comment>
<feature type="region of interest" description="Disordered" evidence="4">
    <location>
        <begin position="515"/>
        <end position="542"/>
    </location>
</feature>
<dbReference type="Pfam" id="PF03366">
    <property type="entry name" value="YEATS"/>
    <property type="match status" value="1"/>
</dbReference>
<evidence type="ECO:0000256" key="2">
    <source>
        <dbReference type="PROSITE-ProRule" id="PRU00376"/>
    </source>
</evidence>
<feature type="compositionally biased region" description="Polar residues" evidence="4">
    <location>
        <begin position="515"/>
        <end position="536"/>
    </location>
</feature>
<feature type="region of interest" description="Disordered" evidence="4">
    <location>
        <begin position="118"/>
        <end position="199"/>
    </location>
</feature>
<feature type="coiled-coil region" evidence="3">
    <location>
        <begin position="48"/>
        <end position="75"/>
    </location>
</feature>
<dbReference type="Proteomes" id="UP001652583">
    <property type="component" value="Chromosome C2"/>
</dbReference>
<dbReference type="PANTHER" id="PTHR23195">
    <property type="entry name" value="YEATS DOMAIN"/>
    <property type="match status" value="1"/>
</dbReference>
<evidence type="ECO:0000259" key="5">
    <source>
        <dbReference type="PROSITE" id="PS51037"/>
    </source>
</evidence>
<dbReference type="InterPro" id="IPR055127">
    <property type="entry name" value="YEATS2_3HBD"/>
</dbReference>
<feature type="compositionally biased region" description="Polar residues" evidence="4">
    <location>
        <begin position="120"/>
        <end position="149"/>
    </location>
</feature>
<feature type="compositionally biased region" description="Polar residues" evidence="4">
    <location>
        <begin position="167"/>
        <end position="177"/>
    </location>
</feature>
<proteinExistence type="predicted"/>
<gene>
    <name evidence="7" type="primary">YEATS2</name>
</gene>
<feature type="compositionally biased region" description="Basic and acidic residues" evidence="4">
    <location>
        <begin position="150"/>
        <end position="166"/>
    </location>
</feature>
<dbReference type="PROSITE" id="PS51037">
    <property type="entry name" value="YEATS"/>
    <property type="match status" value="1"/>
</dbReference>
<feature type="region of interest" description="Disordered" evidence="4">
    <location>
        <begin position="465"/>
        <end position="487"/>
    </location>
</feature>
<evidence type="ECO:0000256" key="1">
    <source>
        <dbReference type="ARBA" id="ARBA00023242"/>
    </source>
</evidence>
<keyword evidence="6" id="KW-1185">Reference proteome</keyword>
<evidence type="ECO:0000313" key="6">
    <source>
        <dbReference type="Proteomes" id="UP001652583"/>
    </source>
</evidence>
<name>A0ABM3PZM7_ACIJB</name>
<sequence>MMSGIKRTIKETDPDYEDVSVALPNKRHKAIENSARDAAVQKIETIIKEQFALEMKNKEHEIEVIDQRLIEARRMMDKLRACIVANYYASAGLLKVSEGSKTCDTMVFNHPAIKKFLESPSRSSSPANQRSETPSANHSESDSLSQHNDFLSDKDNNSNMDIEERLSNNMEQRPSRNTGRDIASITGSHKTEQRNADLTGDETSRLFVKKTIVVGNVSKYIPPDKREENDQSTHKWMVYVRGSRREPSINHFVKKVWFFLHPSYKPNDLVEVREPPFHLTRRGWGEFPVRVQVHFKDSQNKRIDIIHNLKLDRTYTGLQTLGAETVVDVELHRHSLGEDSIYPQSSESDISDAPPSLPLTIPAPVKASSPIKQSHEPVPDTCVEKGFPANTEAERHTTFYSLPSSLERTPTKMTTSQKVTFCSHGNSAFQPIASSCKIVPQSQMPNPESPGKSFQPITMSCKIVSGSPISTPSPSPLPRTPTSTPVHVKQGTASSVINNPYVILDKPGQVIGATTPTAGSPTNKLSTASQASQGTGSPIPKIHGSSFVTSTVKQEDSLFASMPPLCPIGSHPKVQSPKPITGGLGAFTKVIIKQEPGEASHVPATGAASQSPLPQYVTVKGGHMIAVSPQKQVLTAGEGTSQSPKIQPSKVVGVPVGSTLPSAVKQAVAISGGQILVAKASSSVAKAVGPKQVVTQGVAKAIVSGGGGTIVAQPVQALTKAQVTAAGPQKSGSQGSVMATLQLPATNLANLANLPPGTKLYLTTNSKNPSGKGKLLLIPQGAILRATNNANLQSGSAAGSGSGGGSGGSGGGSGGGGGGTGGTQSPAGPGGISQHLTYTSYILKQTPQGTFLVGQPSPQTSGKQLTTGSVVQGTLGVSTSSAQGQQTLKVISGQKTTLFTQSEGAAPSSSSAVGPVIKTSGQQPVCVSQAPVGTCKPAAPSVISATSLVPTPNTISGKATVSGLLKIHSSQSNPQQAVLTIPSQLKPLSVNTSGGVQTILMPVNKVVQSFSTNKSPAILPVAAPNPVVPSSAPAAVTKVKTEPETPGPGCLSQEGQTPVKTEESSELGNYVIKIDHLETIQQLLTAVVKKIPLITAKSEDASCFSAKSVEQYYGWNIGKRRAAEWQRAMTMRKVLQEILEKNPRFHHLTPLKTKHIAHWCRCHGYTPPDPETLRSDGDSIEDVLTQIDSEPECPSSFSSADSLCRKLEDLQQFQKREPENEEEVDILSLPEPLKINVKKEQEEKQEEMKLYLPPTLGSEFIGDITQKIGITLQPVALHKNVYASVVEDMILKATEQLVNDILRQALAVGYQTASHNRIPKEITVSNIHQAICNIPFLDFLTNKHMGILNEDQ</sequence>
<accession>A0ABM3PZM7</accession>
<keyword evidence="1 2" id="KW-0539">Nucleus</keyword>
<organism evidence="6 7">
    <name type="scientific">Acinonyx jubatus</name>
    <name type="common">Cheetah</name>
    <dbReference type="NCBI Taxonomy" id="32536"/>
    <lineage>
        <taxon>Eukaryota</taxon>
        <taxon>Metazoa</taxon>
        <taxon>Chordata</taxon>
        <taxon>Craniata</taxon>
        <taxon>Vertebrata</taxon>
        <taxon>Euteleostomi</taxon>
        <taxon>Mammalia</taxon>
        <taxon>Eutheria</taxon>
        <taxon>Laurasiatheria</taxon>
        <taxon>Carnivora</taxon>
        <taxon>Feliformia</taxon>
        <taxon>Felidae</taxon>
        <taxon>Felinae</taxon>
        <taxon>Acinonyx</taxon>
    </lineage>
</organism>
<evidence type="ECO:0000256" key="3">
    <source>
        <dbReference type="SAM" id="Coils"/>
    </source>
</evidence>
<evidence type="ECO:0000313" key="7">
    <source>
        <dbReference type="RefSeq" id="XP_053077130.1"/>
    </source>
</evidence>
<dbReference type="CDD" id="cd16907">
    <property type="entry name" value="YEATS_YEATS2_like"/>
    <property type="match status" value="1"/>
</dbReference>
<keyword evidence="3" id="KW-0175">Coiled coil</keyword>
<evidence type="ECO:0000256" key="4">
    <source>
        <dbReference type="SAM" id="MobiDB-lite"/>
    </source>
</evidence>
<feature type="domain" description="YEATS" evidence="5">
    <location>
        <begin position="202"/>
        <end position="347"/>
    </location>
</feature>